<name>A0A453SGP4_AEGTS</name>
<dbReference type="Gramene" id="AET7Gv20935400.9">
    <property type="protein sequence ID" value="AET7Gv20935400.9"/>
    <property type="gene ID" value="AET7Gv20935400"/>
</dbReference>
<feature type="compositionally biased region" description="Polar residues" evidence="1">
    <location>
        <begin position="1"/>
        <end position="19"/>
    </location>
</feature>
<reference evidence="3" key="1">
    <citation type="journal article" date="2014" name="Science">
        <title>Ancient hybridizations among the ancestral genomes of bread wheat.</title>
        <authorList>
            <consortium name="International Wheat Genome Sequencing Consortium,"/>
            <person name="Marcussen T."/>
            <person name="Sandve S.R."/>
            <person name="Heier L."/>
            <person name="Spannagl M."/>
            <person name="Pfeifer M."/>
            <person name="Jakobsen K.S."/>
            <person name="Wulff B.B."/>
            <person name="Steuernagel B."/>
            <person name="Mayer K.F."/>
            <person name="Olsen O.A."/>
        </authorList>
    </citation>
    <scope>NUCLEOTIDE SEQUENCE [LARGE SCALE GENOMIC DNA]</scope>
    <source>
        <strain evidence="3">cv. AL8/78</strain>
    </source>
</reference>
<organism evidence="2 3">
    <name type="scientific">Aegilops tauschii subsp. strangulata</name>
    <name type="common">Goatgrass</name>
    <dbReference type="NCBI Taxonomy" id="200361"/>
    <lineage>
        <taxon>Eukaryota</taxon>
        <taxon>Viridiplantae</taxon>
        <taxon>Streptophyta</taxon>
        <taxon>Embryophyta</taxon>
        <taxon>Tracheophyta</taxon>
        <taxon>Spermatophyta</taxon>
        <taxon>Magnoliopsida</taxon>
        <taxon>Liliopsida</taxon>
        <taxon>Poales</taxon>
        <taxon>Poaceae</taxon>
        <taxon>BOP clade</taxon>
        <taxon>Pooideae</taxon>
        <taxon>Triticodae</taxon>
        <taxon>Triticeae</taxon>
        <taxon>Triticinae</taxon>
        <taxon>Aegilops</taxon>
    </lineage>
</organism>
<evidence type="ECO:0000256" key="1">
    <source>
        <dbReference type="SAM" id="MobiDB-lite"/>
    </source>
</evidence>
<dbReference type="EnsemblPlants" id="AET7Gv20935400.9">
    <property type="protein sequence ID" value="AET7Gv20935400.9"/>
    <property type="gene ID" value="AET7Gv20935400"/>
</dbReference>
<reference evidence="2" key="5">
    <citation type="journal article" date="2021" name="G3 (Bethesda)">
        <title>Aegilops tauschii genome assembly Aet v5.0 features greater sequence contiguity and improved annotation.</title>
        <authorList>
            <person name="Wang L."/>
            <person name="Zhu T."/>
            <person name="Rodriguez J.C."/>
            <person name="Deal K.R."/>
            <person name="Dubcovsky J."/>
            <person name="McGuire P.E."/>
            <person name="Lux T."/>
            <person name="Spannagl M."/>
            <person name="Mayer K.F.X."/>
            <person name="Baldrich P."/>
            <person name="Meyers B.C."/>
            <person name="Huo N."/>
            <person name="Gu Y.Q."/>
            <person name="Zhou H."/>
            <person name="Devos K.M."/>
            <person name="Bennetzen J.L."/>
            <person name="Unver T."/>
            <person name="Budak H."/>
            <person name="Gulick P.J."/>
            <person name="Galiba G."/>
            <person name="Kalapos B."/>
            <person name="Nelson D.R."/>
            <person name="Li P."/>
            <person name="You F.M."/>
            <person name="Luo M.C."/>
            <person name="Dvorak J."/>
        </authorList>
    </citation>
    <scope>NUCLEOTIDE SEQUENCE [LARGE SCALE GENOMIC DNA]</scope>
    <source>
        <strain evidence="2">cv. AL8/78</strain>
    </source>
</reference>
<proteinExistence type="predicted"/>
<feature type="region of interest" description="Disordered" evidence="1">
    <location>
        <begin position="1"/>
        <end position="172"/>
    </location>
</feature>
<feature type="compositionally biased region" description="Basic and acidic residues" evidence="1">
    <location>
        <begin position="20"/>
        <end position="37"/>
    </location>
</feature>
<evidence type="ECO:0000313" key="2">
    <source>
        <dbReference type="EnsemblPlants" id="AET7Gv20935400.9"/>
    </source>
</evidence>
<accession>A0A453SGP4</accession>
<keyword evidence="3" id="KW-1185">Reference proteome</keyword>
<reference evidence="3" key="2">
    <citation type="journal article" date="2017" name="Nat. Plants">
        <title>The Aegilops tauschii genome reveals multiple impacts of transposons.</title>
        <authorList>
            <person name="Zhao G."/>
            <person name="Zou C."/>
            <person name="Li K."/>
            <person name="Wang K."/>
            <person name="Li T."/>
            <person name="Gao L."/>
            <person name="Zhang X."/>
            <person name="Wang H."/>
            <person name="Yang Z."/>
            <person name="Liu X."/>
            <person name="Jiang W."/>
            <person name="Mao L."/>
            <person name="Kong X."/>
            <person name="Jiao Y."/>
            <person name="Jia J."/>
        </authorList>
    </citation>
    <scope>NUCLEOTIDE SEQUENCE [LARGE SCALE GENOMIC DNA]</scope>
    <source>
        <strain evidence="3">cv. AL8/78</strain>
    </source>
</reference>
<feature type="compositionally biased region" description="Basic and acidic residues" evidence="1">
    <location>
        <begin position="129"/>
        <end position="138"/>
    </location>
</feature>
<dbReference type="Proteomes" id="UP000015105">
    <property type="component" value="Chromosome 7D"/>
</dbReference>
<reference evidence="2" key="3">
    <citation type="journal article" date="2017" name="Nature">
        <title>Genome sequence of the progenitor of the wheat D genome Aegilops tauschii.</title>
        <authorList>
            <person name="Luo M.C."/>
            <person name="Gu Y.Q."/>
            <person name="Puiu D."/>
            <person name="Wang H."/>
            <person name="Twardziok S.O."/>
            <person name="Deal K.R."/>
            <person name="Huo N."/>
            <person name="Zhu T."/>
            <person name="Wang L."/>
            <person name="Wang Y."/>
            <person name="McGuire P.E."/>
            <person name="Liu S."/>
            <person name="Long H."/>
            <person name="Ramasamy R.K."/>
            <person name="Rodriguez J.C."/>
            <person name="Van S.L."/>
            <person name="Yuan L."/>
            <person name="Wang Z."/>
            <person name="Xia Z."/>
            <person name="Xiao L."/>
            <person name="Anderson O.D."/>
            <person name="Ouyang S."/>
            <person name="Liang Y."/>
            <person name="Zimin A.V."/>
            <person name="Pertea G."/>
            <person name="Qi P."/>
            <person name="Bennetzen J.L."/>
            <person name="Dai X."/>
            <person name="Dawson M.W."/>
            <person name="Muller H.G."/>
            <person name="Kugler K."/>
            <person name="Rivarola-Duarte L."/>
            <person name="Spannagl M."/>
            <person name="Mayer K.F.X."/>
            <person name="Lu F.H."/>
            <person name="Bevan M.W."/>
            <person name="Leroy P."/>
            <person name="Li P."/>
            <person name="You F.M."/>
            <person name="Sun Q."/>
            <person name="Liu Z."/>
            <person name="Lyons E."/>
            <person name="Wicker T."/>
            <person name="Salzberg S.L."/>
            <person name="Devos K.M."/>
            <person name="Dvorak J."/>
        </authorList>
    </citation>
    <scope>NUCLEOTIDE SEQUENCE [LARGE SCALE GENOMIC DNA]</scope>
    <source>
        <strain evidence="2">cv. AL8/78</strain>
    </source>
</reference>
<protein>
    <submittedName>
        <fullName evidence="2">Uncharacterized protein</fullName>
    </submittedName>
</protein>
<feature type="compositionally biased region" description="Low complexity" evidence="1">
    <location>
        <begin position="96"/>
        <end position="114"/>
    </location>
</feature>
<evidence type="ECO:0000313" key="3">
    <source>
        <dbReference type="Proteomes" id="UP000015105"/>
    </source>
</evidence>
<sequence length="172" mass="18681">MRALIITSQQFRDNALNQSSRKEKEAATARQRSEVDSSIHGAPATRRACHPGEVIAIAEPPNPPPPAPTHHSLTSGPRPRAPPHVSCTKPSSRGSPAQAAAPHAALATLLLSPAPKRKSFPRLPQPDPKNPRGEEGKISHLRRRRSKLVPSPRRSAPPVPDPREHPHRRLSS</sequence>
<dbReference type="AlphaFoldDB" id="A0A453SGP4"/>
<reference evidence="2" key="4">
    <citation type="submission" date="2019-03" db="UniProtKB">
        <authorList>
            <consortium name="EnsemblPlants"/>
        </authorList>
    </citation>
    <scope>IDENTIFICATION</scope>
</reference>